<evidence type="ECO:0000313" key="1">
    <source>
        <dbReference type="EMBL" id="EFC88053.1"/>
    </source>
</evidence>
<dbReference type="EMBL" id="ACDX02000011">
    <property type="protein sequence ID" value="EFC88053.1"/>
    <property type="molecule type" value="Genomic_DNA"/>
</dbReference>
<sequence>MQSFIAFFRAQILPIQPKRFVLADNVQHIFRQVAGKSFDDDIGNGRGINVRRFGMPSANMNILMNAGNIGQIRAKRTQGGHIVRPQMHLPTEFMMQNTGKPQGNADVAEIVDDVAKNPTNRKNVCIHKRLEVV</sequence>
<dbReference type="AlphaFoldDB" id="D2ZXR5"/>
<evidence type="ECO:0000313" key="2">
    <source>
        <dbReference type="Proteomes" id="UP000003344"/>
    </source>
</evidence>
<organism evidence="1 2">
    <name type="scientific">Neisseria mucosa (strain ATCC 25996 / DSM 4631 / NCTC 10774 / M26)</name>
    <dbReference type="NCBI Taxonomy" id="546266"/>
    <lineage>
        <taxon>Bacteria</taxon>
        <taxon>Pseudomonadati</taxon>
        <taxon>Pseudomonadota</taxon>
        <taxon>Betaproteobacteria</taxon>
        <taxon>Neisseriales</taxon>
        <taxon>Neisseriaceae</taxon>
        <taxon>Neisseria</taxon>
    </lineage>
</organism>
<dbReference type="Proteomes" id="UP000003344">
    <property type="component" value="Unassembled WGS sequence"/>
</dbReference>
<protein>
    <submittedName>
        <fullName evidence="1">Uncharacterized protein</fullName>
    </submittedName>
</protein>
<proteinExistence type="predicted"/>
<gene>
    <name evidence="1" type="ORF">NEIMUCOT_05419</name>
</gene>
<comment type="caution">
    <text evidence="1">The sequence shown here is derived from an EMBL/GenBank/DDBJ whole genome shotgun (WGS) entry which is preliminary data.</text>
</comment>
<reference evidence="1 2" key="1">
    <citation type="submission" date="2009-10" db="EMBL/GenBank/DDBJ databases">
        <authorList>
            <person name="Weinstock G."/>
            <person name="Sodergren E."/>
            <person name="Clifton S."/>
            <person name="Fulton L."/>
            <person name="Fulton B."/>
            <person name="Courtney L."/>
            <person name="Fronick C."/>
            <person name="Harrison M."/>
            <person name="Strong C."/>
            <person name="Farmer C."/>
            <person name="Delahaunty K."/>
            <person name="Markovic C."/>
            <person name="Hall O."/>
            <person name="Minx P."/>
            <person name="Tomlinson C."/>
            <person name="Mitreva M."/>
            <person name="Nelson J."/>
            <person name="Hou S."/>
            <person name="Wollam A."/>
            <person name="Pepin K.H."/>
            <person name="Johnson M."/>
            <person name="Bhonagiri V."/>
            <person name="Nash W.E."/>
            <person name="Warren W."/>
            <person name="Chinwalla A."/>
            <person name="Mardis E.R."/>
            <person name="Wilson R.K."/>
        </authorList>
    </citation>
    <scope>NUCLEOTIDE SEQUENCE [LARGE SCALE GENOMIC DNA]</scope>
    <source>
        <strain evidence="2">ATCC 25996 / DSM 4631 / NCTC 10774 / M26</strain>
    </source>
</reference>
<dbReference type="STRING" id="546266.NEIMUCOT_05419"/>
<accession>D2ZXR5</accession>
<name>D2ZXR5_NEIM2</name>